<dbReference type="RefSeq" id="WP_121902102.1">
    <property type="nucleotide sequence ID" value="NZ_REFW01000003.1"/>
</dbReference>
<dbReference type="AlphaFoldDB" id="A0A3M0GBT4"/>
<dbReference type="PANTHER" id="PTHR46648">
    <property type="entry name" value="HIT FAMILY PROTEIN 1"/>
    <property type="match status" value="1"/>
</dbReference>
<evidence type="ECO:0000256" key="3">
    <source>
        <dbReference type="PROSITE-ProRule" id="PRU00464"/>
    </source>
</evidence>
<dbReference type="EMBL" id="REFW01000003">
    <property type="protein sequence ID" value="RMB58983.1"/>
    <property type="molecule type" value="Genomic_DNA"/>
</dbReference>
<feature type="active site" description="Tele-AMP-histidine intermediate" evidence="1">
    <location>
        <position position="98"/>
    </location>
</feature>
<keyword evidence="6" id="KW-1185">Reference proteome</keyword>
<organism evidence="5 6">
    <name type="scientific">Tessaracoccus antarcticus</name>
    <dbReference type="NCBI Taxonomy" id="2479848"/>
    <lineage>
        <taxon>Bacteria</taxon>
        <taxon>Bacillati</taxon>
        <taxon>Actinomycetota</taxon>
        <taxon>Actinomycetes</taxon>
        <taxon>Propionibacteriales</taxon>
        <taxon>Propionibacteriaceae</taxon>
        <taxon>Tessaracoccus</taxon>
    </lineage>
</organism>
<dbReference type="Gene3D" id="3.30.428.10">
    <property type="entry name" value="HIT-like"/>
    <property type="match status" value="1"/>
</dbReference>
<dbReference type="GO" id="GO:0003824">
    <property type="term" value="F:catalytic activity"/>
    <property type="evidence" value="ECO:0007669"/>
    <property type="project" value="InterPro"/>
</dbReference>
<dbReference type="PANTHER" id="PTHR46648:SF1">
    <property type="entry name" value="ADENOSINE 5'-MONOPHOSPHORAMIDASE HNT1"/>
    <property type="match status" value="1"/>
</dbReference>
<protein>
    <submittedName>
        <fullName evidence="5">HIT domain-containing protein</fullName>
    </submittedName>
</protein>
<dbReference type="OrthoDB" id="9784774at2"/>
<name>A0A3M0GBT4_9ACTN</name>
<comment type="caution">
    <text evidence="5">The sequence shown here is derived from an EMBL/GenBank/DDBJ whole genome shotgun (WGS) entry which is preliminary data.</text>
</comment>
<dbReference type="Pfam" id="PF01230">
    <property type="entry name" value="HIT"/>
    <property type="match status" value="1"/>
</dbReference>
<dbReference type="PRINTS" id="PR00332">
    <property type="entry name" value="HISTRIAD"/>
</dbReference>
<reference evidence="5 6" key="1">
    <citation type="submission" date="2018-10" db="EMBL/GenBank/DDBJ databases">
        <title>Tessaracoccus antarcticuss sp. nov., isolated from sediment.</title>
        <authorList>
            <person name="Zhou L.Y."/>
            <person name="Du Z.J."/>
        </authorList>
    </citation>
    <scope>NUCLEOTIDE SEQUENCE [LARGE SCALE GENOMIC DNA]</scope>
    <source>
        <strain evidence="5 6">JDX10</strain>
    </source>
</reference>
<evidence type="ECO:0000313" key="5">
    <source>
        <dbReference type="EMBL" id="RMB58983.1"/>
    </source>
</evidence>
<dbReference type="InterPro" id="IPR036265">
    <property type="entry name" value="HIT-like_sf"/>
</dbReference>
<dbReference type="Proteomes" id="UP000275256">
    <property type="component" value="Unassembled WGS sequence"/>
</dbReference>
<dbReference type="PROSITE" id="PS51084">
    <property type="entry name" value="HIT_2"/>
    <property type="match status" value="1"/>
</dbReference>
<sequence length="138" mass="14895">MTECLFCRIISGEIPSKQVYADDLSYAFLDVEPWQEGHTLVVPRRHVDHALVDAHVLADVAPALLAVSNLLRDRLGATGFNILTNVGPDSGQAVFHAHVHVLPRHADAPGISNMRGLIHRDLDEVHAVLMGPGGSGRA</sequence>
<feature type="domain" description="HIT" evidence="4">
    <location>
        <begin position="5"/>
        <end position="111"/>
    </location>
</feature>
<evidence type="ECO:0000313" key="6">
    <source>
        <dbReference type="Proteomes" id="UP000275256"/>
    </source>
</evidence>
<evidence type="ECO:0000256" key="2">
    <source>
        <dbReference type="PIRSR" id="PIRSR601310-3"/>
    </source>
</evidence>
<dbReference type="SUPFAM" id="SSF54197">
    <property type="entry name" value="HIT-like"/>
    <property type="match status" value="1"/>
</dbReference>
<dbReference type="InterPro" id="IPR011146">
    <property type="entry name" value="HIT-like"/>
</dbReference>
<evidence type="ECO:0000259" key="4">
    <source>
        <dbReference type="PROSITE" id="PS51084"/>
    </source>
</evidence>
<gene>
    <name evidence="5" type="ORF">EAX62_12875</name>
</gene>
<dbReference type="InterPro" id="IPR001310">
    <property type="entry name" value="Histidine_triad_HIT"/>
</dbReference>
<proteinExistence type="predicted"/>
<evidence type="ECO:0000256" key="1">
    <source>
        <dbReference type="PIRSR" id="PIRSR601310-1"/>
    </source>
</evidence>
<feature type="short sequence motif" description="Histidine triad motif" evidence="2 3">
    <location>
        <begin position="96"/>
        <end position="100"/>
    </location>
</feature>
<dbReference type="GO" id="GO:0009117">
    <property type="term" value="P:nucleotide metabolic process"/>
    <property type="evidence" value="ECO:0007669"/>
    <property type="project" value="TreeGrafter"/>
</dbReference>
<accession>A0A3M0GBT4</accession>